<gene>
    <name evidence="1" type="ORF">MM415A05776_0004</name>
    <name evidence="2" type="ORF">MM415B07537_0004</name>
</gene>
<dbReference type="EMBL" id="MT141648">
    <property type="protein sequence ID" value="QJA68776.1"/>
    <property type="molecule type" value="Genomic_DNA"/>
</dbReference>
<name>A0A6M3LRE8_9ZZZZ</name>
<protein>
    <submittedName>
        <fullName evidence="2">Uncharacterized protein</fullName>
    </submittedName>
</protein>
<evidence type="ECO:0000313" key="1">
    <source>
        <dbReference type="EMBL" id="QJA68776.1"/>
    </source>
</evidence>
<organism evidence="2">
    <name type="scientific">viral metagenome</name>
    <dbReference type="NCBI Taxonomy" id="1070528"/>
    <lineage>
        <taxon>unclassified sequences</taxon>
        <taxon>metagenomes</taxon>
        <taxon>organismal metagenomes</taxon>
    </lineage>
</organism>
<accession>A0A6M3LRE8</accession>
<evidence type="ECO:0000313" key="2">
    <source>
        <dbReference type="EMBL" id="QJA96729.1"/>
    </source>
</evidence>
<reference evidence="2" key="1">
    <citation type="submission" date="2020-03" db="EMBL/GenBank/DDBJ databases">
        <title>The deep terrestrial virosphere.</title>
        <authorList>
            <person name="Holmfeldt K."/>
            <person name="Nilsson E."/>
            <person name="Simone D."/>
            <person name="Lopez-Fernandez M."/>
            <person name="Wu X."/>
            <person name="de Brujin I."/>
            <person name="Lundin D."/>
            <person name="Andersson A."/>
            <person name="Bertilsson S."/>
            <person name="Dopson M."/>
        </authorList>
    </citation>
    <scope>NUCLEOTIDE SEQUENCE</scope>
    <source>
        <strain evidence="1">MM415A05776</strain>
        <strain evidence="2">MM415B07537</strain>
    </source>
</reference>
<dbReference type="EMBL" id="MT143428">
    <property type="protein sequence ID" value="QJA96729.1"/>
    <property type="molecule type" value="Genomic_DNA"/>
</dbReference>
<sequence>MEKAEIREYLERNNEPNLTPEELDHVAMCMEHISKWYYEDYPLGEFLTAVVRNDLIEACFRADSINCKALKLYAYFLSWNLPADWRKKANG</sequence>
<dbReference type="AlphaFoldDB" id="A0A6M3LRE8"/>
<proteinExistence type="predicted"/>